<dbReference type="AlphaFoldDB" id="A0A2Z3JDS1"/>
<accession>A0A2Z3JDS1</accession>
<dbReference type="EMBL" id="CP029494">
    <property type="protein sequence ID" value="AWN23317.1"/>
    <property type="molecule type" value="Genomic_DNA"/>
</dbReference>
<keyword evidence="2" id="KW-1185">Reference proteome</keyword>
<dbReference type="Proteomes" id="UP000245368">
    <property type="component" value="Chromosome"/>
</dbReference>
<proteinExistence type="predicted"/>
<dbReference type="RefSeq" id="WP_109827046.1">
    <property type="nucleotide sequence ID" value="NZ_CP029494.1"/>
</dbReference>
<evidence type="ECO:0000313" key="1">
    <source>
        <dbReference type="EMBL" id="AWN23317.1"/>
    </source>
</evidence>
<dbReference type="OrthoDB" id="71563at2"/>
<protein>
    <submittedName>
        <fullName evidence="1">Uncharacterized protein</fullName>
    </submittedName>
</protein>
<name>A0A2Z3JDS1_9DEIO</name>
<evidence type="ECO:0000313" key="2">
    <source>
        <dbReference type="Proteomes" id="UP000245368"/>
    </source>
</evidence>
<gene>
    <name evidence="1" type="ORF">DKM44_08805</name>
</gene>
<organism evidence="1 2">
    <name type="scientific">Deinococcus irradiatisoli</name>
    <dbReference type="NCBI Taxonomy" id="2202254"/>
    <lineage>
        <taxon>Bacteria</taxon>
        <taxon>Thermotogati</taxon>
        <taxon>Deinococcota</taxon>
        <taxon>Deinococci</taxon>
        <taxon>Deinococcales</taxon>
        <taxon>Deinococcaceae</taxon>
        <taxon>Deinococcus</taxon>
    </lineage>
</organism>
<reference evidence="1 2" key="1">
    <citation type="submission" date="2018-05" db="EMBL/GenBank/DDBJ databases">
        <title>Complete Genome Sequence of Deinococcus sp. strain 17bor-2.</title>
        <authorList>
            <person name="Srinivasan S."/>
        </authorList>
    </citation>
    <scope>NUCLEOTIDE SEQUENCE [LARGE SCALE GENOMIC DNA]</scope>
    <source>
        <strain evidence="1 2">17bor-2</strain>
    </source>
</reference>
<sequence>MNEVQGSAQEIFGVVFVELINPGGGSPRLPGWTTRLWPVARLGDQTLEARPSGGSVSRGGVDDLLRQLRGAGLTPLGVRLRPQVLSASRP</sequence>
<dbReference type="KEGG" id="dez:DKM44_08805"/>